<gene>
    <name evidence="1" type="ORF">CA163_20690</name>
</gene>
<feature type="non-terminal residue" evidence="1">
    <location>
        <position position="46"/>
    </location>
</feature>
<organism evidence="1 2">
    <name type="scientific">Vibrio parahaemolyticus</name>
    <dbReference type="NCBI Taxonomy" id="670"/>
    <lineage>
        <taxon>Bacteria</taxon>
        <taxon>Pseudomonadati</taxon>
        <taxon>Pseudomonadota</taxon>
        <taxon>Gammaproteobacteria</taxon>
        <taxon>Vibrionales</taxon>
        <taxon>Vibrionaceae</taxon>
        <taxon>Vibrio</taxon>
    </lineage>
</organism>
<comment type="caution">
    <text evidence="1">The sequence shown here is derived from an EMBL/GenBank/DDBJ whole genome shotgun (WGS) entry which is preliminary data.</text>
</comment>
<name>A0A227J753_VIBPH</name>
<accession>A0A227J753</accession>
<evidence type="ECO:0000313" key="2">
    <source>
        <dbReference type="Proteomes" id="UP000214596"/>
    </source>
</evidence>
<proteinExistence type="predicted"/>
<dbReference type="Proteomes" id="UP000214596">
    <property type="component" value="Unassembled WGS sequence"/>
</dbReference>
<dbReference type="AlphaFoldDB" id="A0A227J753"/>
<keyword evidence="1" id="KW-0378">Hydrolase</keyword>
<sequence>MHQTKFSIDLVSECSILIRFDETISENSIGQLARAMNQHLSHIVMN</sequence>
<dbReference type="STRING" id="670.ACZ92_07535"/>
<reference evidence="1 2" key="1">
    <citation type="journal article" date="2017" name="Appl. Environ. Microbiol.">
        <title>Parallel evolution of two clades of a major Atlantic endemic Vibrio parahaemolyticus pathogen lineage by independent acquisition of related pathogenicity islands.</title>
        <authorList>
            <person name="Xu F."/>
            <person name="Gonzalez-Escalona N."/>
            <person name="Drees K.P."/>
            <person name="Sebra R.P."/>
            <person name="Cooper V.S."/>
            <person name="Jones S.H."/>
            <person name="Whistler C.A."/>
        </authorList>
    </citation>
    <scope>NUCLEOTIDE SEQUENCE [LARGE SCALE GENOMIC DNA]</scope>
    <source>
        <strain evidence="1 2">MAVP-3</strain>
    </source>
</reference>
<dbReference type="EMBL" id="NIXT01001708">
    <property type="protein sequence ID" value="OXE30949.1"/>
    <property type="molecule type" value="Genomic_DNA"/>
</dbReference>
<protein>
    <submittedName>
        <fullName evidence="1">Allophanate hydrolase</fullName>
    </submittedName>
</protein>
<dbReference type="GO" id="GO:0016787">
    <property type="term" value="F:hydrolase activity"/>
    <property type="evidence" value="ECO:0007669"/>
    <property type="project" value="UniProtKB-KW"/>
</dbReference>
<evidence type="ECO:0000313" key="1">
    <source>
        <dbReference type="EMBL" id="OXE30949.1"/>
    </source>
</evidence>